<evidence type="ECO:0000313" key="3">
    <source>
        <dbReference type="RefSeq" id="XP_018824013.1"/>
    </source>
</evidence>
<accession>A0A2I4EX97</accession>
<evidence type="ECO:0000259" key="1">
    <source>
        <dbReference type="Pfam" id="PF14111"/>
    </source>
</evidence>
<dbReference type="RefSeq" id="XP_018824013.1">
    <property type="nucleotide sequence ID" value="XM_018968468.1"/>
</dbReference>
<keyword evidence="2" id="KW-1185">Reference proteome</keyword>
<dbReference type="Gramene" id="Jr11_06960_p1">
    <property type="protein sequence ID" value="cds.Jr11_06960_p1"/>
    <property type="gene ID" value="Jr11_06960"/>
</dbReference>
<dbReference type="OrthoDB" id="1938170at2759"/>
<reference evidence="3" key="1">
    <citation type="submission" date="2025-08" db="UniProtKB">
        <authorList>
            <consortium name="RefSeq"/>
        </authorList>
    </citation>
    <scope>IDENTIFICATION</scope>
    <source>
        <tissue evidence="3">Leaves</tissue>
    </source>
</reference>
<protein>
    <submittedName>
        <fullName evidence="3">Uncharacterized protein LOC108993519</fullName>
    </submittedName>
</protein>
<dbReference type="InterPro" id="IPR040256">
    <property type="entry name" value="At4g02000-like"/>
</dbReference>
<dbReference type="InterPro" id="IPR025558">
    <property type="entry name" value="DUF4283"/>
</dbReference>
<sequence length="235" mass="27098">MNDLAKRWECLKLTEKESQLVDLDDEISEELKNKGECSLVGKIWMERNISKGVIETTMAKVWRISRKALFQEVGTNKFVITFANQADKQRILDGRPWLFDNQLFVILPLDGFIPPQQMDFSRERFWVQFHDLPIACMNKAGGEKLGETVGRVLEVELQEDGSGWGSFLRILIEIEIEKPLARGRTIAIKGRTYWIPLKFEKLPHFCFRCGSIIHGEGGGRDSVWHMDEGRDESKI</sequence>
<dbReference type="PANTHER" id="PTHR31286:SF62">
    <property type="entry name" value="ZINC FINGER, CCHC-TYPE-LIKE PROTEIN"/>
    <property type="match status" value="1"/>
</dbReference>
<dbReference type="FunCoup" id="A0A2I4EX97">
    <property type="interactions" value="4"/>
</dbReference>
<dbReference type="PANTHER" id="PTHR31286">
    <property type="entry name" value="GLYCINE-RICH CELL WALL STRUCTURAL PROTEIN 1.8-LIKE"/>
    <property type="match status" value="1"/>
</dbReference>
<dbReference type="Proteomes" id="UP000235220">
    <property type="component" value="Chromosome 11"/>
</dbReference>
<evidence type="ECO:0000313" key="2">
    <source>
        <dbReference type="Proteomes" id="UP000235220"/>
    </source>
</evidence>
<dbReference type="GeneID" id="108993519"/>
<feature type="domain" description="DUF4283" evidence="1">
    <location>
        <begin position="35"/>
        <end position="110"/>
    </location>
</feature>
<name>A0A2I4EX97_JUGRE</name>
<proteinExistence type="predicted"/>
<dbReference type="AlphaFoldDB" id="A0A2I4EX97"/>
<dbReference type="Pfam" id="PF14111">
    <property type="entry name" value="DUF4283"/>
    <property type="match status" value="1"/>
</dbReference>
<organism evidence="2 3">
    <name type="scientific">Juglans regia</name>
    <name type="common">English walnut</name>
    <dbReference type="NCBI Taxonomy" id="51240"/>
    <lineage>
        <taxon>Eukaryota</taxon>
        <taxon>Viridiplantae</taxon>
        <taxon>Streptophyta</taxon>
        <taxon>Embryophyta</taxon>
        <taxon>Tracheophyta</taxon>
        <taxon>Spermatophyta</taxon>
        <taxon>Magnoliopsida</taxon>
        <taxon>eudicotyledons</taxon>
        <taxon>Gunneridae</taxon>
        <taxon>Pentapetalae</taxon>
        <taxon>rosids</taxon>
        <taxon>fabids</taxon>
        <taxon>Fagales</taxon>
        <taxon>Juglandaceae</taxon>
        <taxon>Juglans</taxon>
    </lineage>
</organism>
<dbReference type="KEGG" id="jre:108993519"/>
<gene>
    <name evidence="3" type="primary">LOC108993519</name>
</gene>